<evidence type="ECO:0000313" key="10">
    <source>
        <dbReference type="Proteomes" id="UP001148838"/>
    </source>
</evidence>
<sequence>MNNMSGCVMKYVVSQWLPFISIINEGTNGLMGVFGTEVKLFLEVKSKIGVDIIFSFDSDPQMSVMSGKRDILGLMKIYPRHYNNFDVLYPYGTDGDTFAVPKAKDIPKWQGIFRVFNVRIWLLITSSYISAVLVFRCMESFQSRVNQSPNQSSFISLILIILCNFLGIGVKVTLRGSFKLFFLMWILYCMHINTAYQSSLVGHLIDPGKFSPLKTLQDIEESGIEICKPDAILDTNYASLDRCMKRLEGQ</sequence>
<dbReference type="EMBL" id="JAJSOF020000003">
    <property type="protein sequence ID" value="KAJ4449118.1"/>
    <property type="molecule type" value="Genomic_DNA"/>
</dbReference>
<keyword evidence="3 8" id="KW-0812">Transmembrane</keyword>
<keyword evidence="10" id="KW-1185">Reference proteome</keyword>
<evidence type="ECO:0000256" key="2">
    <source>
        <dbReference type="ARBA" id="ARBA00022475"/>
    </source>
</evidence>
<proteinExistence type="predicted"/>
<dbReference type="PANTHER" id="PTHR42643">
    <property type="entry name" value="IONOTROPIC RECEPTOR 20A-RELATED"/>
    <property type="match status" value="1"/>
</dbReference>
<reference evidence="9 10" key="1">
    <citation type="journal article" date="2022" name="Allergy">
        <title>Genome assembly and annotation of Periplaneta americana reveal a comprehensive cockroach allergen profile.</title>
        <authorList>
            <person name="Wang L."/>
            <person name="Xiong Q."/>
            <person name="Saelim N."/>
            <person name="Wang L."/>
            <person name="Nong W."/>
            <person name="Wan A.T."/>
            <person name="Shi M."/>
            <person name="Liu X."/>
            <person name="Cao Q."/>
            <person name="Hui J.H.L."/>
            <person name="Sookrung N."/>
            <person name="Leung T.F."/>
            <person name="Tungtrongchitr A."/>
            <person name="Tsui S.K.W."/>
        </authorList>
    </citation>
    <scope>NUCLEOTIDE SEQUENCE [LARGE SCALE GENOMIC DNA]</scope>
    <source>
        <strain evidence="9">PWHHKU_190912</strain>
    </source>
</reference>
<evidence type="ECO:0000256" key="3">
    <source>
        <dbReference type="ARBA" id="ARBA00022692"/>
    </source>
</evidence>
<dbReference type="PANTHER" id="PTHR42643:SF30">
    <property type="entry name" value="IONOTROPIC RECEPTOR 40A-RELATED"/>
    <property type="match status" value="1"/>
</dbReference>
<feature type="transmembrane region" description="Helical" evidence="8">
    <location>
        <begin position="154"/>
        <end position="174"/>
    </location>
</feature>
<dbReference type="SUPFAM" id="SSF53850">
    <property type="entry name" value="Periplasmic binding protein-like II"/>
    <property type="match status" value="1"/>
</dbReference>
<keyword evidence="5 8" id="KW-0472">Membrane</keyword>
<comment type="subcellular location">
    <subcellularLocation>
        <location evidence="1">Cell membrane</location>
        <topology evidence="1">Multi-pass membrane protein</topology>
    </subcellularLocation>
</comment>
<evidence type="ECO:0000256" key="4">
    <source>
        <dbReference type="ARBA" id="ARBA00022989"/>
    </source>
</evidence>
<keyword evidence="4 8" id="KW-1133">Transmembrane helix</keyword>
<evidence type="ECO:0000256" key="7">
    <source>
        <dbReference type="ARBA" id="ARBA00023180"/>
    </source>
</evidence>
<feature type="transmembrane region" description="Helical" evidence="8">
    <location>
        <begin position="112"/>
        <end position="134"/>
    </location>
</feature>
<keyword evidence="2" id="KW-1003">Cell membrane</keyword>
<dbReference type="Proteomes" id="UP001148838">
    <property type="component" value="Unassembled WGS sequence"/>
</dbReference>
<evidence type="ECO:0000256" key="6">
    <source>
        <dbReference type="ARBA" id="ARBA00023170"/>
    </source>
</evidence>
<comment type="caution">
    <text evidence="9">The sequence shown here is derived from an EMBL/GenBank/DDBJ whole genome shotgun (WGS) entry which is preliminary data.</text>
</comment>
<name>A0ABQ8TTE9_PERAM</name>
<evidence type="ECO:0000313" key="9">
    <source>
        <dbReference type="EMBL" id="KAJ4449118.1"/>
    </source>
</evidence>
<evidence type="ECO:0000256" key="1">
    <source>
        <dbReference type="ARBA" id="ARBA00004651"/>
    </source>
</evidence>
<organism evidence="9 10">
    <name type="scientific">Periplaneta americana</name>
    <name type="common">American cockroach</name>
    <name type="synonym">Blatta americana</name>
    <dbReference type="NCBI Taxonomy" id="6978"/>
    <lineage>
        <taxon>Eukaryota</taxon>
        <taxon>Metazoa</taxon>
        <taxon>Ecdysozoa</taxon>
        <taxon>Arthropoda</taxon>
        <taxon>Hexapoda</taxon>
        <taxon>Insecta</taxon>
        <taxon>Pterygota</taxon>
        <taxon>Neoptera</taxon>
        <taxon>Polyneoptera</taxon>
        <taxon>Dictyoptera</taxon>
        <taxon>Blattodea</taxon>
        <taxon>Blattoidea</taxon>
        <taxon>Blattidae</taxon>
        <taxon>Blattinae</taxon>
        <taxon>Periplaneta</taxon>
    </lineage>
</organism>
<keyword evidence="6" id="KW-0675">Receptor</keyword>
<evidence type="ECO:0000256" key="8">
    <source>
        <dbReference type="SAM" id="Phobius"/>
    </source>
</evidence>
<evidence type="ECO:0008006" key="11">
    <source>
        <dbReference type="Google" id="ProtNLM"/>
    </source>
</evidence>
<keyword evidence="7" id="KW-0325">Glycoprotein</keyword>
<protein>
    <recommendedName>
        <fullName evidence="11">Ionotropic glutamate receptor C-terminal domain-containing protein</fullName>
    </recommendedName>
</protein>
<gene>
    <name evidence="9" type="ORF">ANN_00513</name>
</gene>
<accession>A0ABQ8TTE9</accession>
<evidence type="ECO:0000256" key="5">
    <source>
        <dbReference type="ARBA" id="ARBA00023136"/>
    </source>
</evidence>
<dbReference type="InterPro" id="IPR052192">
    <property type="entry name" value="Insect_Ionotropic_Sensory_Rcpt"/>
</dbReference>
<dbReference type="Gene3D" id="1.10.287.70">
    <property type="match status" value="1"/>
</dbReference>